<dbReference type="PRINTS" id="PR00245">
    <property type="entry name" value="OLFACTORYR"/>
</dbReference>
<feature type="transmembrane region" description="Helical" evidence="10">
    <location>
        <begin position="98"/>
        <end position="120"/>
    </location>
</feature>
<dbReference type="InterPro" id="IPR000276">
    <property type="entry name" value="GPCR_Rhodpsn"/>
</dbReference>
<feature type="transmembrane region" description="Helical" evidence="10">
    <location>
        <begin position="60"/>
        <end position="78"/>
    </location>
</feature>
<dbReference type="InterPro" id="IPR017452">
    <property type="entry name" value="GPCR_Rhodpsn_7TM"/>
</dbReference>
<feature type="transmembrane region" description="Helical" evidence="10">
    <location>
        <begin position="200"/>
        <end position="225"/>
    </location>
</feature>
<evidence type="ECO:0000256" key="7">
    <source>
        <dbReference type="ARBA" id="ARBA00023170"/>
    </source>
</evidence>
<keyword evidence="3 9" id="KW-0812">Transmembrane</keyword>
<dbReference type="PANTHER" id="PTHR48018">
    <property type="entry name" value="OLFACTORY RECEPTOR"/>
    <property type="match status" value="1"/>
</dbReference>
<dbReference type="RefSeq" id="XP_006032276.1">
    <property type="nucleotide sequence ID" value="XM_006032214.1"/>
</dbReference>
<reference evidence="13" key="1">
    <citation type="submission" date="2025-08" db="UniProtKB">
        <authorList>
            <consortium name="RefSeq"/>
        </authorList>
    </citation>
    <scope>IDENTIFICATION</scope>
</reference>
<proteinExistence type="inferred from homology"/>
<protein>
    <recommendedName>
        <fullName evidence="10">Olfactory receptor</fullName>
    </recommendedName>
</protein>
<dbReference type="Gene3D" id="1.20.1070.10">
    <property type="entry name" value="Rhodopsin 7-helix transmembrane proteins"/>
    <property type="match status" value="1"/>
</dbReference>
<dbReference type="CDD" id="cd15230">
    <property type="entry name" value="7tmA_OR5-like"/>
    <property type="match status" value="1"/>
</dbReference>
<dbReference type="InParanoid" id="A0A1U7SAP6"/>
<evidence type="ECO:0000256" key="1">
    <source>
        <dbReference type="ARBA" id="ARBA00002936"/>
    </source>
</evidence>
<dbReference type="GeneID" id="102370983"/>
<keyword evidence="10" id="KW-1003">Cell membrane</keyword>
<evidence type="ECO:0000313" key="13">
    <source>
        <dbReference type="RefSeq" id="XP_006032276.1"/>
    </source>
</evidence>
<dbReference type="Pfam" id="PF13853">
    <property type="entry name" value="7tm_4"/>
    <property type="match status" value="1"/>
</dbReference>
<evidence type="ECO:0000256" key="6">
    <source>
        <dbReference type="ARBA" id="ARBA00023136"/>
    </source>
</evidence>
<dbReference type="SUPFAM" id="SSF81321">
    <property type="entry name" value="Family A G protein-coupled receptor-like"/>
    <property type="match status" value="1"/>
</dbReference>
<dbReference type="InterPro" id="IPR000725">
    <property type="entry name" value="Olfact_rcpt"/>
</dbReference>
<name>A0A1U7SAP6_ALLSI</name>
<feature type="transmembrane region" description="Helical" evidence="10">
    <location>
        <begin position="237"/>
        <end position="260"/>
    </location>
</feature>
<organism evidence="12 13">
    <name type="scientific">Alligator sinensis</name>
    <name type="common">Chinese alligator</name>
    <dbReference type="NCBI Taxonomy" id="38654"/>
    <lineage>
        <taxon>Eukaryota</taxon>
        <taxon>Metazoa</taxon>
        <taxon>Chordata</taxon>
        <taxon>Craniata</taxon>
        <taxon>Vertebrata</taxon>
        <taxon>Euteleostomi</taxon>
        <taxon>Archelosauria</taxon>
        <taxon>Archosauria</taxon>
        <taxon>Crocodylia</taxon>
        <taxon>Alligatoridae</taxon>
        <taxon>Alligatorinae</taxon>
        <taxon>Alligator</taxon>
    </lineage>
</organism>
<dbReference type="PROSITE" id="PS50262">
    <property type="entry name" value="G_PROTEIN_RECEP_F1_2"/>
    <property type="match status" value="1"/>
</dbReference>
<evidence type="ECO:0000256" key="2">
    <source>
        <dbReference type="ARBA" id="ARBA00004141"/>
    </source>
</evidence>
<keyword evidence="7 9" id="KW-0675">Receptor</keyword>
<feature type="transmembrane region" description="Helical" evidence="10">
    <location>
        <begin position="272"/>
        <end position="292"/>
    </location>
</feature>
<dbReference type="eggNOG" id="ENOG502T9JS">
    <property type="taxonomic scope" value="Eukaryota"/>
</dbReference>
<dbReference type="PROSITE" id="PS00237">
    <property type="entry name" value="G_PROTEIN_RECEP_F1_1"/>
    <property type="match status" value="1"/>
</dbReference>
<sequence length="312" mass="34625">MAKGNVTGVTEFILLGFTENPQLQTLLFAVILGIYVVSLVANVGIITLISSESQLHIPMYFFLCNLSFVDITYSSVIAPKTLVNLLAETKSISFSGCVTQFFFHSLSVNAEGLLLAVMAYDRFIAICKPLLYTLIMSRKVRFQLVVSSYSCACVNAIVHTTSLFSLSFCTPNIIDHFFCDIPPLQKLSCSNTHVGDMVHFIFAAVTALSTILIILISYTYILFAIIRICSAQGRHKAFSTCASHLTAVAIFYGTLIFMYLRPTSGNSADQDKVVAVFYTLVVPMLNPLIYSLRNKEVKEALRRTINQKRICQ</sequence>
<dbReference type="GO" id="GO:0004930">
    <property type="term" value="F:G protein-coupled receptor activity"/>
    <property type="evidence" value="ECO:0007669"/>
    <property type="project" value="UniProtKB-KW"/>
</dbReference>
<feature type="transmembrane region" description="Helical" evidence="10">
    <location>
        <begin position="26"/>
        <end position="48"/>
    </location>
</feature>
<evidence type="ECO:0000256" key="10">
    <source>
        <dbReference type="RuleBase" id="RU363047"/>
    </source>
</evidence>
<keyword evidence="10" id="KW-0552">Olfaction</keyword>
<evidence type="ECO:0000259" key="11">
    <source>
        <dbReference type="PROSITE" id="PS50262"/>
    </source>
</evidence>
<dbReference type="PRINTS" id="PR00237">
    <property type="entry name" value="GPCRRHODOPSN"/>
</dbReference>
<dbReference type="KEGG" id="asn:102370983"/>
<keyword evidence="6 10" id="KW-0472">Membrane</keyword>
<dbReference type="FunFam" id="1.20.1070.10:FF:000003">
    <property type="entry name" value="Olfactory receptor"/>
    <property type="match status" value="1"/>
</dbReference>
<keyword evidence="4 10" id="KW-1133">Transmembrane helix</keyword>
<evidence type="ECO:0000256" key="5">
    <source>
        <dbReference type="ARBA" id="ARBA00023040"/>
    </source>
</evidence>
<feature type="transmembrane region" description="Helical" evidence="10">
    <location>
        <begin position="140"/>
        <end position="158"/>
    </location>
</feature>
<gene>
    <name evidence="13" type="primary">LOC102370983</name>
</gene>
<dbReference type="GO" id="GO:0005886">
    <property type="term" value="C:plasma membrane"/>
    <property type="evidence" value="ECO:0007669"/>
    <property type="project" value="UniProtKB-SubCell"/>
</dbReference>
<keyword evidence="8 9" id="KW-0807">Transducer</keyword>
<dbReference type="Proteomes" id="UP000189705">
    <property type="component" value="Unplaced"/>
</dbReference>
<accession>A0A1U7SAP6</accession>
<comment type="similarity">
    <text evidence="9">Belongs to the G-protein coupled receptor 1 family.</text>
</comment>
<feature type="domain" description="G-protein coupled receptors family 1 profile" evidence="11">
    <location>
        <begin position="41"/>
        <end position="290"/>
    </location>
</feature>
<comment type="subcellular location">
    <subcellularLocation>
        <location evidence="10">Cell membrane</location>
        <topology evidence="10">Multi-pass membrane protein</topology>
    </subcellularLocation>
    <subcellularLocation>
        <location evidence="2">Membrane</location>
        <topology evidence="2">Multi-pass membrane protein</topology>
    </subcellularLocation>
</comment>
<dbReference type="AlphaFoldDB" id="A0A1U7SAP6"/>
<evidence type="ECO:0000256" key="4">
    <source>
        <dbReference type="ARBA" id="ARBA00022989"/>
    </source>
</evidence>
<evidence type="ECO:0000256" key="9">
    <source>
        <dbReference type="RuleBase" id="RU000688"/>
    </source>
</evidence>
<evidence type="ECO:0000313" key="12">
    <source>
        <dbReference type="Proteomes" id="UP000189705"/>
    </source>
</evidence>
<evidence type="ECO:0000256" key="3">
    <source>
        <dbReference type="ARBA" id="ARBA00022692"/>
    </source>
</evidence>
<comment type="function">
    <text evidence="1">Odorant receptor.</text>
</comment>
<dbReference type="OrthoDB" id="9823959at2759"/>
<keyword evidence="12" id="KW-1185">Reference proteome</keyword>
<dbReference type="GO" id="GO:0004984">
    <property type="term" value="F:olfactory receptor activity"/>
    <property type="evidence" value="ECO:0007669"/>
    <property type="project" value="InterPro"/>
</dbReference>
<evidence type="ECO:0000256" key="8">
    <source>
        <dbReference type="ARBA" id="ARBA00023224"/>
    </source>
</evidence>
<keyword evidence="10" id="KW-0716">Sensory transduction</keyword>
<keyword evidence="5 9" id="KW-0297">G-protein coupled receptor</keyword>